<keyword evidence="3" id="KW-0808">Transferase</keyword>
<dbReference type="OrthoDB" id="9805661at2"/>
<reference evidence="3 4" key="1">
    <citation type="submission" date="2018-12" db="EMBL/GenBank/DDBJ databases">
        <authorList>
            <consortium name="Pathogen Informatics"/>
        </authorList>
    </citation>
    <scope>NUCLEOTIDE SEQUENCE [LARGE SCALE GENOMIC DNA]</scope>
    <source>
        <strain evidence="3 4">NCTC12227</strain>
    </source>
</reference>
<dbReference type="Pfam" id="PF13439">
    <property type="entry name" value="Glyco_transf_4"/>
    <property type="match status" value="1"/>
</dbReference>
<dbReference type="InterPro" id="IPR028098">
    <property type="entry name" value="Glyco_trans_4-like_N"/>
</dbReference>
<name>A0A3S5A4Y6_9NEIS</name>
<feature type="domain" description="Glycosyltransferase subfamily 4-like N-terminal" evidence="2">
    <location>
        <begin position="13"/>
        <end position="161"/>
    </location>
</feature>
<gene>
    <name evidence="3" type="primary">pimB</name>
    <name evidence="3" type="ORF">NCTC12227_01678</name>
</gene>
<dbReference type="PANTHER" id="PTHR12526">
    <property type="entry name" value="GLYCOSYLTRANSFERASE"/>
    <property type="match status" value="1"/>
</dbReference>
<dbReference type="STRING" id="326522.BWD08_09855"/>
<dbReference type="AlphaFoldDB" id="A0A3S5A4Y6"/>
<sequence length="355" mass="39239">MKIILTSSMSGLGGTEHATFRLGRLLSEQGHTVILASSDGPLIQDAEKLGIKWYEIDFYQSTAGYFKGMLAFVKMLKLEKPDIVHCQMARIVPACAVAAKIASPKTKVFYHARGLNPETYPKIAKLFDKLGVYIIANCRHEQQKLIRHGFPASRIDYTYNALPEIDSVPEKTEKDYVMLGTLSRLDKVRAVNLAIDMVKVLLDRGLSVRLSVAGIGEELENLKAQARRLEMDDKVIFLGGVRDLNTYFKEVDILLNTPVLVGDHGAGVGNNTLEAGLYGVPVVTYDVAGVSEIVLNGKTGYCIPFEDKTAFADAVETLVRDASLRRQMGTALKQHVETLCSDEEIYRTTMAAYNM</sequence>
<dbReference type="EC" id="2.4.1.57" evidence="3"/>
<evidence type="ECO:0000259" key="2">
    <source>
        <dbReference type="Pfam" id="PF13439"/>
    </source>
</evidence>
<evidence type="ECO:0000313" key="4">
    <source>
        <dbReference type="Proteomes" id="UP000268229"/>
    </source>
</evidence>
<protein>
    <submittedName>
        <fullName evidence="3">Glycosyltransferase</fullName>
        <ecNumber evidence="3">2.4.-.-</ecNumber>
        <ecNumber evidence="3">2.4.1.57</ecNumber>
    </submittedName>
</protein>
<accession>A0A3S5A4Y6</accession>
<dbReference type="RefSeq" id="WP_126304964.1">
    <property type="nucleotide sequence ID" value="NZ_LR134516.1"/>
</dbReference>
<dbReference type="Pfam" id="PF00534">
    <property type="entry name" value="Glycos_transf_1"/>
    <property type="match status" value="1"/>
</dbReference>
<dbReference type="Proteomes" id="UP000268229">
    <property type="component" value="Chromosome"/>
</dbReference>
<evidence type="ECO:0000313" key="3">
    <source>
        <dbReference type="EMBL" id="VEJ21911.1"/>
    </source>
</evidence>
<dbReference type="KEGG" id="nani:NCTC12227_01678"/>
<dbReference type="PANTHER" id="PTHR12526:SF630">
    <property type="entry name" value="GLYCOSYLTRANSFERASE"/>
    <property type="match status" value="1"/>
</dbReference>
<dbReference type="EC" id="2.4.-.-" evidence="3"/>
<evidence type="ECO:0000259" key="1">
    <source>
        <dbReference type="Pfam" id="PF00534"/>
    </source>
</evidence>
<proteinExistence type="predicted"/>
<dbReference type="Gene3D" id="3.40.50.2000">
    <property type="entry name" value="Glycogen Phosphorylase B"/>
    <property type="match status" value="2"/>
</dbReference>
<organism evidence="3 4">
    <name type="scientific">Neisseria animaloris</name>
    <dbReference type="NCBI Taxonomy" id="326522"/>
    <lineage>
        <taxon>Bacteria</taxon>
        <taxon>Pseudomonadati</taxon>
        <taxon>Pseudomonadota</taxon>
        <taxon>Betaproteobacteria</taxon>
        <taxon>Neisseriales</taxon>
        <taxon>Neisseriaceae</taxon>
        <taxon>Neisseria</taxon>
    </lineage>
</organism>
<dbReference type="CDD" id="cd03819">
    <property type="entry name" value="GT4_WavL-like"/>
    <property type="match status" value="1"/>
</dbReference>
<keyword evidence="4" id="KW-1185">Reference proteome</keyword>
<dbReference type="SUPFAM" id="SSF53756">
    <property type="entry name" value="UDP-Glycosyltransferase/glycogen phosphorylase"/>
    <property type="match status" value="1"/>
</dbReference>
<dbReference type="EMBL" id="LR134516">
    <property type="protein sequence ID" value="VEJ21911.1"/>
    <property type="molecule type" value="Genomic_DNA"/>
</dbReference>
<feature type="domain" description="Glycosyl transferase family 1" evidence="1">
    <location>
        <begin position="171"/>
        <end position="333"/>
    </location>
</feature>
<dbReference type="InterPro" id="IPR001296">
    <property type="entry name" value="Glyco_trans_1"/>
</dbReference>
<dbReference type="GO" id="GO:0016757">
    <property type="term" value="F:glycosyltransferase activity"/>
    <property type="evidence" value="ECO:0007669"/>
    <property type="project" value="UniProtKB-KW"/>
</dbReference>
<keyword evidence="3" id="KW-0328">Glycosyltransferase</keyword>